<keyword evidence="8 10" id="KW-1133">Transmembrane helix</keyword>
<dbReference type="InterPro" id="IPR000515">
    <property type="entry name" value="MetI-like"/>
</dbReference>
<dbReference type="RefSeq" id="WP_035634247.1">
    <property type="nucleotide sequence ID" value="NZ_CP017479.1"/>
</dbReference>
<dbReference type="Gene3D" id="1.10.3720.10">
    <property type="entry name" value="MetI-like"/>
    <property type="match status" value="1"/>
</dbReference>
<feature type="domain" description="ABC transmembrane type-1" evidence="12">
    <location>
        <begin position="7"/>
        <end position="211"/>
    </location>
</feature>
<protein>
    <recommendedName>
        <fullName evidence="11">Molybdenum transport system permease</fullName>
    </recommendedName>
</protein>
<evidence type="ECO:0000313" key="14">
    <source>
        <dbReference type="Proteomes" id="UP000175968"/>
    </source>
</evidence>
<keyword evidence="7 10" id="KW-0812">Transmembrane</keyword>
<sequence>MINLEPLWLTAKLAFITTLILLAVAIPLCYWLAYSRFRFKAIIEALISLPLVLPPSVLGFYLLVAFSPENAFGKFLTDYFDLRLVFTFEGLILASVLYSLPFMINPILSGLKNLPASLQEASFTLGKSRFTTILKIILPNIRPSLLTGIIMTFAHTVGEFGVVLMVGGSIPQETKVVSIAIYEEVESMNYDNANIYAGILFAFSFSILLAVHLINNKSRKTTLY</sequence>
<gene>
    <name evidence="13" type="ORF">EM308_05720</name>
</gene>
<feature type="transmembrane region" description="Helical" evidence="10">
    <location>
        <begin position="84"/>
        <end position="104"/>
    </location>
</feature>
<evidence type="ECO:0000256" key="6">
    <source>
        <dbReference type="ARBA" id="ARBA00022505"/>
    </source>
</evidence>
<dbReference type="NCBIfam" id="TIGR02141">
    <property type="entry name" value="modB_ABC"/>
    <property type="match status" value="1"/>
</dbReference>
<evidence type="ECO:0000256" key="4">
    <source>
        <dbReference type="ARBA" id="ARBA00022448"/>
    </source>
</evidence>
<evidence type="ECO:0000259" key="12">
    <source>
        <dbReference type="PROSITE" id="PS50928"/>
    </source>
</evidence>
<dbReference type="GO" id="GO:0015098">
    <property type="term" value="F:molybdate ion transmembrane transporter activity"/>
    <property type="evidence" value="ECO:0007669"/>
    <property type="project" value="UniProtKB-UniRule"/>
</dbReference>
<dbReference type="InterPro" id="IPR035906">
    <property type="entry name" value="MetI-like_sf"/>
</dbReference>
<keyword evidence="14" id="KW-1185">Reference proteome</keyword>
<feature type="transmembrane region" description="Helical" evidence="10">
    <location>
        <begin position="13"/>
        <end position="33"/>
    </location>
</feature>
<dbReference type="AlphaFoldDB" id="A0AAC9N5Z9"/>
<dbReference type="CDD" id="cd06261">
    <property type="entry name" value="TM_PBP2"/>
    <property type="match status" value="1"/>
</dbReference>
<evidence type="ECO:0000256" key="11">
    <source>
        <dbReference type="RuleBase" id="RU365097"/>
    </source>
</evidence>
<comment type="similarity">
    <text evidence="3 11">Belongs to the binding-protein-dependent transport system permease family. CysTW subfamily.</text>
</comment>
<dbReference type="PANTHER" id="PTHR30183:SF8">
    <property type="entry name" value="MOLYBDENUM TRANSPORT SYSTEM PERMEASE"/>
    <property type="match status" value="1"/>
</dbReference>
<evidence type="ECO:0000256" key="2">
    <source>
        <dbReference type="ARBA" id="ARBA00004651"/>
    </source>
</evidence>
<proteinExistence type="inferred from homology"/>
<keyword evidence="6 11" id="KW-0500">Molybdenum</keyword>
<dbReference type="EMBL" id="CP017479">
    <property type="protein sequence ID" value="AOW09044.1"/>
    <property type="molecule type" value="Genomic_DNA"/>
</dbReference>
<evidence type="ECO:0000256" key="3">
    <source>
        <dbReference type="ARBA" id="ARBA00007069"/>
    </source>
</evidence>
<comment type="function">
    <text evidence="1 11">Part of the binding-protein-dependent transport system for molybdenum; probably responsible for the translocation of the substrate across the membrane.</text>
</comment>
<feature type="transmembrane region" description="Helical" evidence="10">
    <location>
        <begin position="145"/>
        <end position="166"/>
    </location>
</feature>
<dbReference type="Proteomes" id="UP000175968">
    <property type="component" value="Chromosome"/>
</dbReference>
<dbReference type="PANTHER" id="PTHR30183">
    <property type="entry name" value="MOLYBDENUM TRANSPORT SYSTEM PERMEASE PROTEIN MODB"/>
    <property type="match status" value="1"/>
</dbReference>
<dbReference type="KEGG" id="fgl:EM308_05720"/>
<feature type="transmembrane region" description="Helical" evidence="10">
    <location>
        <begin position="45"/>
        <end position="64"/>
    </location>
</feature>
<keyword evidence="5 11" id="KW-1003">Cell membrane</keyword>
<dbReference type="SUPFAM" id="SSF161098">
    <property type="entry name" value="MetI-like"/>
    <property type="match status" value="1"/>
</dbReference>
<evidence type="ECO:0000256" key="1">
    <source>
        <dbReference type="ARBA" id="ARBA00002949"/>
    </source>
</evidence>
<organism evidence="13 14">
    <name type="scientific">Flavobacterium gilvum</name>
    <dbReference type="NCBI Taxonomy" id="1492737"/>
    <lineage>
        <taxon>Bacteria</taxon>
        <taxon>Pseudomonadati</taxon>
        <taxon>Bacteroidota</taxon>
        <taxon>Flavobacteriia</taxon>
        <taxon>Flavobacteriales</taxon>
        <taxon>Flavobacteriaceae</taxon>
        <taxon>Flavobacterium</taxon>
    </lineage>
</organism>
<keyword evidence="4 10" id="KW-0813">Transport</keyword>
<dbReference type="Pfam" id="PF00528">
    <property type="entry name" value="BPD_transp_1"/>
    <property type="match status" value="1"/>
</dbReference>
<evidence type="ECO:0000313" key="13">
    <source>
        <dbReference type="EMBL" id="AOW09044.1"/>
    </source>
</evidence>
<name>A0AAC9N5Z9_9FLAO</name>
<dbReference type="PROSITE" id="PS50928">
    <property type="entry name" value="ABC_TM1"/>
    <property type="match status" value="1"/>
</dbReference>
<evidence type="ECO:0000256" key="8">
    <source>
        <dbReference type="ARBA" id="ARBA00022989"/>
    </source>
</evidence>
<keyword evidence="9 10" id="KW-0472">Membrane</keyword>
<evidence type="ECO:0000256" key="9">
    <source>
        <dbReference type="ARBA" id="ARBA00023136"/>
    </source>
</evidence>
<evidence type="ECO:0000256" key="5">
    <source>
        <dbReference type="ARBA" id="ARBA00022475"/>
    </source>
</evidence>
<reference evidence="13 14" key="1">
    <citation type="submission" date="2016-10" db="EMBL/GenBank/DDBJ databases">
        <title>Flavobacterium gilvum sp. nov., isolated from stream water.</title>
        <authorList>
            <person name="Shin S.-K."/>
            <person name="Cho Y.-J."/>
            <person name="Yi H."/>
        </authorList>
    </citation>
    <scope>NUCLEOTIDE SEQUENCE [LARGE SCALE GENOMIC DNA]</scope>
    <source>
        <strain evidence="13 14">EM1308</strain>
    </source>
</reference>
<accession>A0AAC9N5Z9</accession>
<comment type="subcellular location">
    <subcellularLocation>
        <location evidence="2 10">Cell membrane</location>
        <topology evidence="2 10">Multi-pass membrane protein</topology>
    </subcellularLocation>
</comment>
<dbReference type="GO" id="GO:0005886">
    <property type="term" value="C:plasma membrane"/>
    <property type="evidence" value="ECO:0007669"/>
    <property type="project" value="UniProtKB-SubCell"/>
</dbReference>
<evidence type="ECO:0000256" key="7">
    <source>
        <dbReference type="ARBA" id="ARBA00022692"/>
    </source>
</evidence>
<feature type="transmembrane region" description="Helical" evidence="10">
    <location>
        <begin position="195"/>
        <end position="214"/>
    </location>
</feature>
<evidence type="ECO:0000256" key="10">
    <source>
        <dbReference type="RuleBase" id="RU363032"/>
    </source>
</evidence>
<dbReference type="InterPro" id="IPR011867">
    <property type="entry name" value="ModB_ABC"/>
</dbReference>